<reference evidence="1 2" key="1">
    <citation type="journal article" date="2016" name="Nat. Commun.">
        <title>Thousands of microbial genomes shed light on interconnected biogeochemical processes in an aquifer system.</title>
        <authorList>
            <person name="Anantharaman K."/>
            <person name="Brown C.T."/>
            <person name="Hug L.A."/>
            <person name="Sharon I."/>
            <person name="Castelle C.J."/>
            <person name="Probst A.J."/>
            <person name="Thomas B.C."/>
            <person name="Singh A."/>
            <person name="Wilkins M.J."/>
            <person name="Karaoz U."/>
            <person name="Brodie E.L."/>
            <person name="Williams K.H."/>
            <person name="Hubbard S.S."/>
            <person name="Banfield J.F."/>
        </authorList>
    </citation>
    <scope>NUCLEOTIDE SEQUENCE [LARGE SCALE GENOMIC DNA]</scope>
</reference>
<evidence type="ECO:0000313" key="1">
    <source>
        <dbReference type="EMBL" id="OGZ01439.1"/>
    </source>
</evidence>
<sequence length="149" mass="16734">MPLGVRINKMAYYNKIGLLVLSEDAKRFLVCEPGDKYTDKSVTQYLMPGGRLEERSDIECLQSEIKEELDCDIDVNGLKLIGEYTDVSAAPGRDVMIRLYEGKLIGKLKPSTEIGALHWIDKEDAANQKVSPIIRNKIIPDLVNRGIIK</sequence>
<dbReference type="SUPFAM" id="SSF55811">
    <property type="entry name" value="Nudix"/>
    <property type="match status" value="1"/>
</dbReference>
<evidence type="ECO:0008006" key="3">
    <source>
        <dbReference type="Google" id="ProtNLM"/>
    </source>
</evidence>
<name>A0A1G2CJA4_9BACT</name>
<proteinExistence type="predicted"/>
<protein>
    <recommendedName>
        <fullName evidence="3">Nudix hydrolase domain-containing protein</fullName>
    </recommendedName>
</protein>
<comment type="caution">
    <text evidence="1">The sequence shown here is derived from an EMBL/GenBank/DDBJ whole genome shotgun (WGS) entry which is preliminary data.</text>
</comment>
<gene>
    <name evidence="1" type="ORF">A2946_01040</name>
</gene>
<dbReference type="Proteomes" id="UP000178348">
    <property type="component" value="Unassembled WGS sequence"/>
</dbReference>
<evidence type="ECO:0000313" key="2">
    <source>
        <dbReference type="Proteomes" id="UP000178348"/>
    </source>
</evidence>
<dbReference type="AlphaFoldDB" id="A0A1G2CJA4"/>
<organism evidence="1 2">
    <name type="scientific">Candidatus Liptonbacteria bacterium RIFCSPLOWO2_01_FULL_53_13</name>
    <dbReference type="NCBI Taxonomy" id="1798651"/>
    <lineage>
        <taxon>Bacteria</taxon>
        <taxon>Candidatus Liptoniibacteriota</taxon>
    </lineage>
</organism>
<accession>A0A1G2CJA4</accession>
<dbReference type="InterPro" id="IPR015797">
    <property type="entry name" value="NUDIX_hydrolase-like_dom_sf"/>
</dbReference>
<dbReference type="EMBL" id="MHLB01000038">
    <property type="protein sequence ID" value="OGZ01439.1"/>
    <property type="molecule type" value="Genomic_DNA"/>
</dbReference>
<dbReference type="Gene3D" id="3.90.79.10">
    <property type="entry name" value="Nucleoside Triphosphate Pyrophosphohydrolase"/>
    <property type="match status" value="1"/>
</dbReference>